<gene>
    <name evidence="4" type="primary">KIF21B_5</name>
    <name evidence="4" type="ORF">PGTUg99_025184</name>
</gene>
<dbReference type="InterPro" id="IPR036961">
    <property type="entry name" value="Kinesin_motor_dom_sf"/>
</dbReference>
<feature type="region of interest" description="Disordered" evidence="2">
    <location>
        <begin position="60"/>
        <end position="79"/>
    </location>
</feature>
<dbReference type="AlphaFoldDB" id="A0A5B0RUS6"/>
<dbReference type="InterPro" id="IPR027417">
    <property type="entry name" value="P-loop_NTPase"/>
</dbReference>
<proteinExistence type="inferred from homology"/>
<evidence type="ECO:0000313" key="4">
    <source>
        <dbReference type="EMBL" id="KAA1128835.1"/>
    </source>
</evidence>
<comment type="caution">
    <text evidence="4">The sequence shown here is derived from an EMBL/GenBank/DDBJ whole genome shotgun (WGS) entry which is preliminary data.</text>
</comment>
<sequence>MLVNRKSPFLGLYKLKISDLNQPISLFNHGLNQRSIGFTQIIQASSRSHAIFTLHLISSSSADPSNPASSSNVVKKTSSQFQSVDLADLDRINKTKNLFGVGIDSEKLAFSSTPDYTR</sequence>
<dbReference type="EMBL" id="VDEP01000139">
    <property type="protein sequence ID" value="KAA1128835.1"/>
    <property type="molecule type" value="Genomic_DNA"/>
</dbReference>
<dbReference type="GO" id="GO:0008017">
    <property type="term" value="F:microtubule binding"/>
    <property type="evidence" value="ECO:0007669"/>
    <property type="project" value="InterPro"/>
</dbReference>
<comment type="similarity">
    <text evidence="1">Belongs to the TRAFAC class myosin-kinesin ATPase superfamily. Kinesin family.</text>
</comment>
<feature type="domain" description="Kinesin motor" evidence="3">
    <location>
        <begin position="1"/>
        <end position="118"/>
    </location>
</feature>
<dbReference type="Proteomes" id="UP000325313">
    <property type="component" value="Unassembled WGS sequence"/>
</dbReference>
<dbReference type="Pfam" id="PF00225">
    <property type="entry name" value="Kinesin"/>
    <property type="match status" value="1"/>
</dbReference>
<dbReference type="SUPFAM" id="SSF52540">
    <property type="entry name" value="P-loop containing nucleoside triphosphate hydrolases"/>
    <property type="match status" value="1"/>
</dbReference>
<comment type="caution">
    <text evidence="1">Lacks conserved residue(s) required for the propagation of feature annotation.</text>
</comment>
<dbReference type="InterPro" id="IPR001752">
    <property type="entry name" value="Kinesin_motor_dom"/>
</dbReference>
<dbReference type="PRINTS" id="PR00380">
    <property type="entry name" value="KINESINHEAVY"/>
</dbReference>
<feature type="compositionally biased region" description="Low complexity" evidence="2">
    <location>
        <begin position="60"/>
        <end position="72"/>
    </location>
</feature>
<organism evidence="4 5">
    <name type="scientific">Puccinia graminis f. sp. tritici</name>
    <dbReference type="NCBI Taxonomy" id="56615"/>
    <lineage>
        <taxon>Eukaryota</taxon>
        <taxon>Fungi</taxon>
        <taxon>Dikarya</taxon>
        <taxon>Basidiomycota</taxon>
        <taxon>Pucciniomycotina</taxon>
        <taxon>Pucciniomycetes</taxon>
        <taxon>Pucciniales</taxon>
        <taxon>Pucciniaceae</taxon>
        <taxon>Puccinia</taxon>
    </lineage>
</organism>
<dbReference type="GO" id="GO:0005524">
    <property type="term" value="F:ATP binding"/>
    <property type="evidence" value="ECO:0007669"/>
    <property type="project" value="InterPro"/>
</dbReference>
<name>A0A5B0RUS6_PUCGR</name>
<reference evidence="4 5" key="1">
    <citation type="submission" date="2019-05" db="EMBL/GenBank/DDBJ databases">
        <title>Emergence of the Ug99 lineage of the wheat stem rust pathogen through somatic hybridization.</title>
        <authorList>
            <person name="Li F."/>
            <person name="Upadhyaya N.M."/>
            <person name="Sperschneider J."/>
            <person name="Matny O."/>
            <person name="Nguyen-Phuc H."/>
            <person name="Mago R."/>
            <person name="Raley C."/>
            <person name="Miller M.E."/>
            <person name="Silverstein K.A.T."/>
            <person name="Henningsen E."/>
            <person name="Hirsch C.D."/>
            <person name="Visser B."/>
            <person name="Pretorius Z.A."/>
            <person name="Steffenson B.J."/>
            <person name="Schwessinger B."/>
            <person name="Dodds P.N."/>
            <person name="Figueroa M."/>
        </authorList>
    </citation>
    <scope>NUCLEOTIDE SEQUENCE [LARGE SCALE GENOMIC DNA]</scope>
    <source>
        <strain evidence="4 5">Ug99</strain>
    </source>
</reference>
<dbReference type="Gene3D" id="3.40.850.10">
    <property type="entry name" value="Kinesin motor domain"/>
    <property type="match status" value="1"/>
</dbReference>
<evidence type="ECO:0000259" key="3">
    <source>
        <dbReference type="PROSITE" id="PS50067"/>
    </source>
</evidence>
<evidence type="ECO:0000313" key="5">
    <source>
        <dbReference type="Proteomes" id="UP000325313"/>
    </source>
</evidence>
<evidence type="ECO:0000256" key="1">
    <source>
        <dbReference type="PROSITE-ProRule" id="PRU00283"/>
    </source>
</evidence>
<evidence type="ECO:0000256" key="2">
    <source>
        <dbReference type="SAM" id="MobiDB-lite"/>
    </source>
</evidence>
<dbReference type="PROSITE" id="PS50067">
    <property type="entry name" value="KINESIN_MOTOR_2"/>
    <property type="match status" value="1"/>
</dbReference>
<protein>
    <submittedName>
        <fullName evidence="4">Kinesin-like protein kif21b</fullName>
    </submittedName>
</protein>
<dbReference type="GO" id="GO:0003777">
    <property type="term" value="F:microtubule motor activity"/>
    <property type="evidence" value="ECO:0007669"/>
    <property type="project" value="InterPro"/>
</dbReference>
<dbReference type="GO" id="GO:0007018">
    <property type="term" value="P:microtubule-based movement"/>
    <property type="evidence" value="ECO:0007669"/>
    <property type="project" value="InterPro"/>
</dbReference>
<accession>A0A5B0RUS6</accession>